<evidence type="ECO:0000313" key="2">
    <source>
        <dbReference type="Proteomes" id="UP000633731"/>
    </source>
</evidence>
<comment type="caution">
    <text evidence="1">The sequence shown here is derived from an EMBL/GenBank/DDBJ whole genome shotgun (WGS) entry which is preliminary data.</text>
</comment>
<sequence length="256" mass="27006">MADESVLTERIWGGIGFLGSVLELAGATALCLVPEPTGVTKAGCIIVGAHSLDGMSASAWQVYSGRPTASVTARATAGIARELGADKSTADQIGIAVDVILPFSVAGAARVASVRMGQVKLMTHEIVKGFEGGGHTLKKHVGKSADELIDKIKRGLQSRTFRADGAASSFSSIGVAEKAISNAMRANRNIIKRWAKNVNADSVSGLLEIDYVHSSYVGIVVRASTMKAEQSRKITVVLKKQAYNGKPYYILTAYPK</sequence>
<reference evidence="1" key="1">
    <citation type="submission" date="2021-01" db="EMBL/GenBank/DDBJ databases">
        <title>Draft genome of Pantoea agglomerans Eh 335.</title>
        <authorList>
            <person name="Emsley S.A."/>
            <person name="Oline D.K."/>
            <person name="Saw J.H."/>
            <person name="Ushijima B."/>
            <person name="Videau P."/>
            <person name="Koyack M.J."/>
        </authorList>
    </citation>
    <scope>NUCLEOTIDE SEQUENCE</scope>
    <source>
        <strain evidence="1">Eh 335</strain>
    </source>
</reference>
<gene>
    <name evidence="1" type="ORF">JJL49_19950</name>
</gene>
<proteinExistence type="predicted"/>
<evidence type="ECO:0000313" key="1">
    <source>
        <dbReference type="EMBL" id="MBK4727508.1"/>
    </source>
</evidence>
<keyword evidence="2" id="KW-1185">Reference proteome</keyword>
<organism evidence="1 2">
    <name type="scientific">Enterobacter agglomerans</name>
    <name type="common">Erwinia herbicola</name>
    <name type="synonym">Pantoea agglomerans</name>
    <dbReference type="NCBI Taxonomy" id="549"/>
    <lineage>
        <taxon>Bacteria</taxon>
        <taxon>Pseudomonadati</taxon>
        <taxon>Pseudomonadota</taxon>
        <taxon>Gammaproteobacteria</taxon>
        <taxon>Enterobacterales</taxon>
        <taxon>Erwiniaceae</taxon>
        <taxon>Pantoea</taxon>
        <taxon>Pantoea agglomerans group</taxon>
    </lineage>
</organism>
<protein>
    <submittedName>
        <fullName evidence="1">Uncharacterized protein</fullName>
    </submittedName>
</protein>
<dbReference type="Proteomes" id="UP000633731">
    <property type="component" value="Unassembled WGS sequence"/>
</dbReference>
<accession>A0ACC5RSC6</accession>
<name>A0ACC5RSC6_ENTAG</name>
<dbReference type="EMBL" id="JAEOXF010000015">
    <property type="protein sequence ID" value="MBK4727508.1"/>
    <property type="molecule type" value="Genomic_DNA"/>
</dbReference>